<accession>A0A0E9PNH7</accession>
<reference evidence="1" key="2">
    <citation type="journal article" date="2015" name="Fish Shellfish Immunol.">
        <title>Early steps in the European eel (Anguilla anguilla)-Vibrio vulnificus interaction in the gills: Role of the RtxA13 toxin.</title>
        <authorList>
            <person name="Callol A."/>
            <person name="Pajuelo D."/>
            <person name="Ebbesson L."/>
            <person name="Teles M."/>
            <person name="MacKenzie S."/>
            <person name="Amaro C."/>
        </authorList>
    </citation>
    <scope>NUCLEOTIDE SEQUENCE</scope>
</reference>
<organism evidence="1">
    <name type="scientific">Anguilla anguilla</name>
    <name type="common">European freshwater eel</name>
    <name type="synonym">Muraena anguilla</name>
    <dbReference type="NCBI Taxonomy" id="7936"/>
    <lineage>
        <taxon>Eukaryota</taxon>
        <taxon>Metazoa</taxon>
        <taxon>Chordata</taxon>
        <taxon>Craniata</taxon>
        <taxon>Vertebrata</taxon>
        <taxon>Euteleostomi</taxon>
        <taxon>Actinopterygii</taxon>
        <taxon>Neopterygii</taxon>
        <taxon>Teleostei</taxon>
        <taxon>Anguilliformes</taxon>
        <taxon>Anguillidae</taxon>
        <taxon>Anguilla</taxon>
    </lineage>
</organism>
<dbReference type="AlphaFoldDB" id="A0A0E9PNH7"/>
<sequence length="49" mass="5509">MQAGFITNNISYQKRLSFRVLSSRTGVDKVHTIFTKIAFIALTVNICTC</sequence>
<dbReference type="EMBL" id="GBXM01103199">
    <property type="protein sequence ID" value="JAH05378.1"/>
    <property type="molecule type" value="Transcribed_RNA"/>
</dbReference>
<evidence type="ECO:0000313" key="1">
    <source>
        <dbReference type="EMBL" id="JAH05378.1"/>
    </source>
</evidence>
<proteinExistence type="predicted"/>
<name>A0A0E9PNH7_ANGAN</name>
<protein>
    <submittedName>
        <fullName evidence="1">Uncharacterized protein</fullName>
    </submittedName>
</protein>
<reference evidence="1" key="1">
    <citation type="submission" date="2014-11" db="EMBL/GenBank/DDBJ databases">
        <authorList>
            <person name="Amaro Gonzalez C."/>
        </authorList>
    </citation>
    <scope>NUCLEOTIDE SEQUENCE</scope>
</reference>